<dbReference type="Proteomes" id="UP001154252">
    <property type="component" value="Unassembled WGS sequence"/>
</dbReference>
<protein>
    <submittedName>
        <fullName evidence="1">Uncharacterized protein</fullName>
    </submittedName>
</protein>
<sequence>MNAKDKKLWSEFSKRYFELSRLPTTSTMPGRFVAEIEDLGRKGMLGGCSDSEQGLSSWNCVASINKVEFANTILFQSPLEPGHISAVGFLAHSRSPSNNPFLKSNVNPPLLSPLLFHSRQDERVRPYSIPVRATLIPRAEHLPSPSSFRATWNSHQVDGPSTLSLFHGLPRDGTHVRTDLFAILRGHGL</sequence>
<dbReference type="EMBL" id="CAJVRC010000846">
    <property type="protein sequence ID" value="CAG8893381.1"/>
    <property type="molecule type" value="Genomic_DNA"/>
</dbReference>
<name>A0A9W4K6R6_9EURO</name>
<accession>A0A9W4K6R6</accession>
<reference evidence="1" key="1">
    <citation type="submission" date="2021-07" db="EMBL/GenBank/DDBJ databases">
        <authorList>
            <person name="Branca A.L. A."/>
        </authorList>
    </citation>
    <scope>NUCLEOTIDE SEQUENCE</scope>
</reference>
<gene>
    <name evidence="1" type="ORF">PEGY_LOCUS3490</name>
</gene>
<keyword evidence="2" id="KW-1185">Reference proteome</keyword>
<dbReference type="AlphaFoldDB" id="A0A9W4K6R6"/>
<dbReference type="OrthoDB" id="2993351at2759"/>
<evidence type="ECO:0000313" key="1">
    <source>
        <dbReference type="EMBL" id="CAG8893381.1"/>
    </source>
</evidence>
<comment type="caution">
    <text evidence="1">The sequence shown here is derived from an EMBL/GenBank/DDBJ whole genome shotgun (WGS) entry which is preliminary data.</text>
</comment>
<organism evidence="1 2">
    <name type="scientific">Penicillium egyptiacum</name>
    <dbReference type="NCBI Taxonomy" id="1303716"/>
    <lineage>
        <taxon>Eukaryota</taxon>
        <taxon>Fungi</taxon>
        <taxon>Dikarya</taxon>
        <taxon>Ascomycota</taxon>
        <taxon>Pezizomycotina</taxon>
        <taxon>Eurotiomycetes</taxon>
        <taxon>Eurotiomycetidae</taxon>
        <taxon>Eurotiales</taxon>
        <taxon>Aspergillaceae</taxon>
        <taxon>Penicillium</taxon>
    </lineage>
</organism>
<evidence type="ECO:0000313" key="2">
    <source>
        <dbReference type="Proteomes" id="UP001154252"/>
    </source>
</evidence>
<proteinExistence type="predicted"/>